<dbReference type="RefSeq" id="WP_248009582.1">
    <property type="nucleotide sequence ID" value="NZ_JAJHVV010000008.1"/>
</dbReference>
<keyword evidence="3" id="KW-0238">DNA-binding</keyword>
<proteinExistence type="inferred from homology"/>
<evidence type="ECO:0000313" key="6">
    <source>
        <dbReference type="EMBL" id="MCK6264512.1"/>
    </source>
</evidence>
<comment type="caution">
    <text evidence="6">The sequence shown here is derived from an EMBL/GenBank/DDBJ whole genome shotgun (WGS) entry which is preliminary data.</text>
</comment>
<dbReference type="InterPro" id="IPR000847">
    <property type="entry name" value="LysR_HTH_N"/>
</dbReference>
<keyword evidence="2" id="KW-0805">Transcription regulation</keyword>
<dbReference type="InterPro" id="IPR005119">
    <property type="entry name" value="LysR_subst-bd"/>
</dbReference>
<gene>
    <name evidence="6" type="ORF">KP803_14620</name>
</gene>
<evidence type="ECO:0000256" key="4">
    <source>
        <dbReference type="ARBA" id="ARBA00023163"/>
    </source>
</evidence>
<feature type="domain" description="HTH lysR-type" evidence="5">
    <location>
        <begin position="9"/>
        <end position="66"/>
    </location>
</feature>
<name>A0A9X1XKA9_9VIBR</name>
<accession>A0A9X1XKA9</accession>
<dbReference type="Proteomes" id="UP001139559">
    <property type="component" value="Unassembled WGS sequence"/>
</dbReference>
<dbReference type="Pfam" id="PF00126">
    <property type="entry name" value="HTH_1"/>
    <property type="match status" value="1"/>
</dbReference>
<dbReference type="PANTHER" id="PTHR30118">
    <property type="entry name" value="HTH-TYPE TRANSCRIPTIONAL REGULATOR LEUO-RELATED"/>
    <property type="match status" value="1"/>
</dbReference>
<comment type="similarity">
    <text evidence="1">Belongs to the LysR transcriptional regulatory family.</text>
</comment>
<dbReference type="SUPFAM" id="SSF53850">
    <property type="entry name" value="Periplasmic binding protein-like II"/>
    <property type="match status" value="1"/>
</dbReference>
<dbReference type="Gene3D" id="3.40.190.10">
    <property type="entry name" value="Periplasmic binding protein-like II"/>
    <property type="match status" value="2"/>
</dbReference>
<sequence>MKDEDMFRLDFNSLKVLKILGEERSAKGAAERLGIGQPAISKALTKLKAQFSDPLFTQSPNGLEPTPKCQQVLMRLPQVIGEIGELFRDESSFTPENYEGEIKIHINSSLNHPLSSILIEVLNKLAPKATLQLEDWSYDTQQQLIFGQVDIGINFFPIEISPELDQRIICYPQFKLCCRQDHPLRHKLPITVEDIANSPLILAKMPGSFDNQNYLEAYLIRRGHLPNVILRTDKIDICSKVLQLTDALMPVSEVVRPLMEQEKLMLIDVDHLDEVTHSPIAYYMSSRVIERPYSQWLIDTVCKVMYDIIVMYSTPDFAYVYPTIDDVDVDGEDKNHER</sequence>
<organism evidence="6 7">
    <name type="scientific">Vibrio amylolyticus</name>
    <dbReference type="NCBI Taxonomy" id="2847292"/>
    <lineage>
        <taxon>Bacteria</taxon>
        <taxon>Pseudomonadati</taxon>
        <taxon>Pseudomonadota</taxon>
        <taxon>Gammaproteobacteria</taxon>
        <taxon>Vibrionales</taxon>
        <taxon>Vibrionaceae</taxon>
        <taxon>Vibrio</taxon>
    </lineage>
</organism>
<dbReference type="AlphaFoldDB" id="A0A9X1XKA9"/>
<reference evidence="6" key="1">
    <citation type="submission" date="2021-11" db="EMBL/GenBank/DDBJ databases">
        <title>Vibrio ZSDE26 sp. nov. and Vibrio ZSDZ34 sp. nov., isolated from coastal seawater in Qingdao.</title>
        <authorList>
            <person name="Zhang P."/>
        </authorList>
    </citation>
    <scope>NUCLEOTIDE SEQUENCE</scope>
    <source>
        <strain evidence="6">ZSDE26</strain>
    </source>
</reference>
<dbReference type="GO" id="GO:0003700">
    <property type="term" value="F:DNA-binding transcription factor activity"/>
    <property type="evidence" value="ECO:0007669"/>
    <property type="project" value="InterPro"/>
</dbReference>
<dbReference type="InterPro" id="IPR050389">
    <property type="entry name" value="LysR-type_TF"/>
</dbReference>
<dbReference type="PANTHER" id="PTHR30118:SF15">
    <property type="entry name" value="TRANSCRIPTIONAL REGULATORY PROTEIN"/>
    <property type="match status" value="1"/>
</dbReference>
<keyword evidence="7" id="KW-1185">Reference proteome</keyword>
<evidence type="ECO:0000256" key="1">
    <source>
        <dbReference type="ARBA" id="ARBA00009437"/>
    </source>
</evidence>
<keyword evidence="4" id="KW-0804">Transcription</keyword>
<dbReference type="InterPro" id="IPR036388">
    <property type="entry name" value="WH-like_DNA-bd_sf"/>
</dbReference>
<dbReference type="SUPFAM" id="SSF46785">
    <property type="entry name" value="Winged helix' DNA-binding domain"/>
    <property type="match status" value="1"/>
</dbReference>
<dbReference type="PROSITE" id="PS50931">
    <property type="entry name" value="HTH_LYSR"/>
    <property type="match status" value="1"/>
</dbReference>
<evidence type="ECO:0000313" key="7">
    <source>
        <dbReference type="Proteomes" id="UP001139559"/>
    </source>
</evidence>
<evidence type="ECO:0000259" key="5">
    <source>
        <dbReference type="PROSITE" id="PS50931"/>
    </source>
</evidence>
<protein>
    <submittedName>
        <fullName evidence="6">LysR family transcriptional regulator</fullName>
    </submittedName>
</protein>
<dbReference type="Gene3D" id="1.10.10.10">
    <property type="entry name" value="Winged helix-like DNA-binding domain superfamily/Winged helix DNA-binding domain"/>
    <property type="match status" value="1"/>
</dbReference>
<evidence type="ECO:0000256" key="3">
    <source>
        <dbReference type="ARBA" id="ARBA00023125"/>
    </source>
</evidence>
<dbReference type="GO" id="GO:0003677">
    <property type="term" value="F:DNA binding"/>
    <property type="evidence" value="ECO:0007669"/>
    <property type="project" value="UniProtKB-KW"/>
</dbReference>
<dbReference type="EMBL" id="JAJHVV010000008">
    <property type="protein sequence ID" value="MCK6264512.1"/>
    <property type="molecule type" value="Genomic_DNA"/>
</dbReference>
<dbReference type="InterPro" id="IPR036390">
    <property type="entry name" value="WH_DNA-bd_sf"/>
</dbReference>
<evidence type="ECO:0000256" key="2">
    <source>
        <dbReference type="ARBA" id="ARBA00023015"/>
    </source>
</evidence>
<dbReference type="Pfam" id="PF03466">
    <property type="entry name" value="LysR_substrate"/>
    <property type="match status" value="1"/>
</dbReference>